<gene>
    <name evidence="5" type="ORF">KDW_16690</name>
</gene>
<comment type="subunit">
    <text evidence="2">Homotetramer.</text>
</comment>
<comment type="caution">
    <text evidence="5">The sequence shown here is derived from an EMBL/GenBank/DDBJ whole genome shotgun (WGS) entry which is preliminary data.</text>
</comment>
<evidence type="ECO:0000313" key="6">
    <source>
        <dbReference type="Proteomes" id="UP000326912"/>
    </source>
</evidence>
<dbReference type="EMBL" id="BKZW01000001">
    <property type="protein sequence ID" value="GER87507.1"/>
    <property type="molecule type" value="Genomic_DNA"/>
</dbReference>
<keyword evidence="1 2" id="KW-0238">DNA-binding</keyword>
<dbReference type="InterPro" id="IPR012340">
    <property type="entry name" value="NA-bd_OB-fold"/>
</dbReference>
<accession>A0A5J4KM59</accession>
<evidence type="ECO:0000313" key="5">
    <source>
        <dbReference type="EMBL" id="GER87507.1"/>
    </source>
</evidence>
<dbReference type="HAMAP" id="MF_00984">
    <property type="entry name" value="SSB"/>
    <property type="match status" value="1"/>
</dbReference>
<dbReference type="InterPro" id="IPR011344">
    <property type="entry name" value="ssDNA-bd"/>
</dbReference>
<dbReference type="AlphaFoldDB" id="A0A5J4KM59"/>
<dbReference type="GO" id="GO:0003697">
    <property type="term" value="F:single-stranded DNA binding"/>
    <property type="evidence" value="ECO:0007669"/>
    <property type="project" value="UniProtKB-UniRule"/>
</dbReference>
<feature type="compositionally biased region" description="Polar residues" evidence="4">
    <location>
        <begin position="105"/>
        <end position="120"/>
    </location>
</feature>
<dbReference type="Gene3D" id="2.40.50.140">
    <property type="entry name" value="Nucleic acid-binding proteins"/>
    <property type="match status" value="1"/>
</dbReference>
<protein>
    <recommendedName>
        <fullName evidence="2 3">Single-stranded DNA-binding protein</fullName>
        <shortName evidence="2">SSB</shortName>
    </recommendedName>
</protein>
<proteinExistence type="inferred from homology"/>
<organism evidence="5 6">
    <name type="scientific">Dictyobacter vulcani</name>
    <dbReference type="NCBI Taxonomy" id="2607529"/>
    <lineage>
        <taxon>Bacteria</taxon>
        <taxon>Bacillati</taxon>
        <taxon>Chloroflexota</taxon>
        <taxon>Ktedonobacteria</taxon>
        <taxon>Ktedonobacterales</taxon>
        <taxon>Dictyobacteraceae</taxon>
        <taxon>Dictyobacter</taxon>
    </lineage>
</organism>
<comment type="caution">
    <text evidence="2">Lacks conserved residue(s) required for the propagation of feature annotation.</text>
</comment>
<dbReference type="PANTHER" id="PTHR10302:SF27">
    <property type="entry name" value="SINGLE-STRANDED DNA-BINDING PROTEIN"/>
    <property type="match status" value="1"/>
</dbReference>
<evidence type="ECO:0000256" key="2">
    <source>
        <dbReference type="HAMAP-Rule" id="MF_00984"/>
    </source>
</evidence>
<evidence type="ECO:0000256" key="1">
    <source>
        <dbReference type="ARBA" id="ARBA00023125"/>
    </source>
</evidence>
<reference evidence="5 6" key="1">
    <citation type="submission" date="2019-10" db="EMBL/GenBank/DDBJ databases">
        <title>Dictyobacter vulcani sp. nov., within the class Ktedonobacteria, isolated from soil of volcanic Mt. Zao.</title>
        <authorList>
            <person name="Zheng Y."/>
            <person name="Wang C.M."/>
            <person name="Sakai Y."/>
            <person name="Abe K."/>
            <person name="Yokota A."/>
            <person name="Yabe S."/>
        </authorList>
    </citation>
    <scope>NUCLEOTIDE SEQUENCE [LARGE SCALE GENOMIC DNA]</scope>
    <source>
        <strain evidence="5 6">W12</strain>
    </source>
</reference>
<dbReference type="PANTHER" id="PTHR10302">
    <property type="entry name" value="SINGLE-STRANDED DNA-BINDING PROTEIN"/>
    <property type="match status" value="1"/>
</dbReference>
<keyword evidence="6" id="KW-1185">Reference proteome</keyword>
<dbReference type="Pfam" id="PF00436">
    <property type="entry name" value="SSB"/>
    <property type="match status" value="1"/>
</dbReference>
<dbReference type="GO" id="GO:0006260">
    <property type="term" value="P:DNA replication"/>
    <property type="evidence" value="ECO:0007669"/>
    <property type="project" value="InterPro"/>
</dbReference>
<dbReference type="GO" id="GO:0009295">
    <property type="term" value="C:nucleoid"/>
    <property type="evidence" value="ECO:0007669"/>
    <property type="project" value="TreeGrafter"/>
</dbReference>
<dbReference type="PROSITE" id="PS50935">
    <property type="entry name" value="SSB"/>
    <property type="match status" value="1"/>
</dbReference>
<dbReference type="PIRSF" id="PIRSF002070">
    <property type="entry name" value="SSB"/>
    <property type="match status" value="1"/>
</dbReference>
<evidence type="ECO:0000256" key="4">
    <source>
        <dbReference type="SAM" id="MobiDB-lite"/>
    </source>
</evidence>
<name>A0A5J4KM59_9CHLR</name>
<feature type="region of interest" description="Disordered" evidence="4">
    <location>
        <begin position="101"/>
        <end position="132"/>
    </location>
</feature>
<evidence type="ECO:0000256" key="3">
    <source>
        <dbReference type="PIRNR" id="PIRNR002070"/>
    </source>
</evidence>
<dbReference type="CDD" id="cd04496">
    <property type="entry name" value="SSB_OBF"/>
    <property type="match status" value="1"/>
</dbReference>
<dbReference type="RefSeq" id="WP_151755506.1">
    <property type="nucleotide sequence ID" value="NZ_BKZW01000001.1"/>
</dbReference>
<dbReference type="NCBIfam" id="TIGR00621">
    <property type="entry name" value="ssb"/>
    <property type="match status" value="1"/>
</dbReference>
<dbReference type="Proteomes" id="UP000326912">
    <property type="component" value="Unassembled WGS sequence"/>
</dbReference>
<dbReference type="InterPro" id="IPR000424">
    <property type="entry name" value="Primosome_PriB/ssb"/>
</dbReference>
<dbReference type="SUPFAM" id="SSF50249">
    <property type="entry name" value="Nucleic acid-binding proteins"/>
    <property type="match status" value="1"/>
</dbReference>
<sequence>MNKIILIGNLGREPEMSYTANGVAVTKFTLAVTRRFGKSASGERETDWFNIVAWNQLAETCNNYLKKGQKVYVEGRLEQRKYTDKDGNPRTAIDVVINDMEMLTPKNQQPGGSGSDSYSNPDDLGELDDHPF</sequence>